<accession>A0A2A7MFN7</accession>
<dbReference type="InterPro" id="IPR018496">
    <property type="entry name" value="PsdUridine_synth_RsuA/RluB_CS"/>
</dbReference>
<evidence type="ECO:0000256" key="1">
    <source>
        <dbReference type="ARBA" id="ARBA00008348"/>
    </source>
</evidence>
<dbReference type="GO" id="GO:0001522">
    <property type="term" value="P:pseudouridine synthesis"/>
    <property type="evidence" value="ECO:0007669"/>
    <property type="project" value="InterPro"/>
</dbReference>
<dbReference type="PROSITE" id="PS01149">
    <property type="entry name" value="PSI_RSU"/>
    <property type="match status" value="1"/>
</dbReference>
<keyword evidence="2 4" id="KW-0413">Isomerase</keyword>
<comment type="similarity">
    <text evidence="1 4">Belongs to the pseudouridine synthase RsuA family.</text>
</comment>
<dbReference type="InterPro" id="IPR050343">
    <property type="entry name" value="RsuA_PseudoU_synthase"/>
</dbReference>
<dbReference type="GO" id="GO:0003723">
    <property type="term" value="F:RNA binding"/>
    <property type="evidence" value="ECO:0007669"/>
    <property type="project" value="UniProtKB-KW"/>
</dbReference>
<dbReference type="GO" id="GO:0140098">
    <property type="term" value="F:catalytic activity, acting on RNA"/>
    <property type="evidence" value="ECO:0007669"/>
    <property type="project" value="UniProtKB-ARBA"/>
</dbReference>
<proteinExistence type="inferred from homology"/>
<dbReference type="InterPro" id="IPR020094">
    <property type="entry name" value="TruA/RsuA/RluB/E/F_N"/>
</dbReference>
<dbReference type="EC" id="5.4.99.-" evidence="4"/>
<comment type="caution">
    <text evidence="6">The sequence shown here is derived from an EMBL/GenBank/DDBJ whole genome shotgun (WGS) entry which is preliminary data.</text>
</comment>
<organism evidence="6 7">
    <name type="scientific">Clostridium neonatale</name>
    <dbReference type="NCBI Taxonomy" id="137838"/>
    <lineage>
        <taxon>Bacteria</taxon>
        <taxon>Bacillati</taxon>
        <taxon>Bacillota</taxon>
        <taxon>Clostridia</taxon>
        <taxon>Eubacteriales</taxon>
        <taxon>Clostridiaceae</taxon>
        <taxon>Clostridium</taxon>
    </lineage>
</organism>
<evidence type="ECO:0000256" key="2">
    <source>
        <dbReference type="ARBA" id="ARBA00023235"/>
    </source>
</evidence>
<name>A0A2A7MFN7_9CLOT</name>
<dbReference type="PROSITE" id="PS50889">
    <property type="entry name" value="S4"/>
    <property type="match status" value="1"/>
</dbReference>
<dbReference type="Gene3D" id="3.30.70.1560">
    <property type="entry name" value="Alpha-L RNA-binding motif"/>
    <property type="match status" value="1"/>
</dbReference>
<dbReference type="Gene3D" id="3.10.290.10">
    <property type="entry name" value="RNA-binding S4 domain"/>
    <property type="match status" value="1"/>
</dbReference>
<evidence type="ECO:0000256" key="3">
    <source>
        <dbReference type="PROSITE-ProRule" id="PRU00182"/>
    </source>
</evidence>
<dbReference type="Proteomes" id="UP000220840">
    <property type="component" value="Unassembled WGS sequence"/>
</dbReference>
<dbReference type="Pfam" id="PF00849">
    <property type="entry name" value="PseudoU_synth_2"/>
    <property type="match status" value="1"/>
</dbReference>
<evidence type="ECO:0000313" key="6">
    <source>
        <dbReference type="EMBL" id="PEG30652.1"/>
    </source>
</evidence>
<dbReference type="GO" id="GO:0009982">
    <property type="term" value="F:pseudouridine synthase activity"/>
    <property type="evidence" value="ECO:0007669"/>
    <property type="project" value="InterPro"/>
</dbReference>
<evidence type="ECO:0000256" key="4">
    <source>
        <dbReference type="RuleBase" id="RU003887"/>
    </source>
</evidence>
<dbReference type="InterPro" id="IPR020103">
    <property type="entry name" value="PsdUridine_synth_cat_dom_sf"/>
</dbReference>
<dbReference type="GO" id="GO:0006364">
    <property type="term" value="P:rRNA processing"/>
    <property type="evidence" value="ECO:0007669"/>
    <property type="project" value="UniProtKB-ARBA"/>
</dbReference>
<gene>
    <name evidence="6" type="ORF">CQ394_02705</name>
</gene>
<dbReference type="CDD" id="cd00165">
    <property type="entry name" value="S4"/>
    <property type="match status" value="1"/>
</dbReference>
<dbReference type="PANTHER" id="PTHR47683:SF2">
    <property type="entry name" value="RNA-BINDING S4 DOMAIN-CONTAINING PROTEIN"/>
    <property type="match status" value="1"/>
</dbReference>
<dbReference type="SUPFAM" id="SSF55174">
    <property type="entry name" value="Alpha-L RNA-binding motif"/>
    <property type="match status" value="1"/>
</dbReference>
<dbReference type="AlphaFoldDB" id="A0A2A7MFN7"/>
<dbReference type="InterPro" id="IPR042092">
    <property type="entry name" value="PsdUridine_s_RsuA/RluB/E/F_cat"/>
</dbReference>
<dbReference type="STRING" id="137838.GCA_001458595_02000"/>
<sequence>MRINKLFSNMGICSRKDTNKLIEEKRIKVNGKYCVQGQWIREEDEILLDNAPILEKKKIYLAFNKPKGIICTTCKDTKNNIVDFINYPQYIFPIGRLDKDSEGLIIMTNDGDVANKILDSENNHEKEYIVTLNESFTDDFIEKMKDGVEIPCMESTGIKRISDTSGVRRINENGEIIEKEELLSSINKVERKNIVKTRPCKIEGIDEKTFKIILTQGLNRQIRKMCASFGFKVVKLKRVRIMNIKLSDLKEGSLREITNDEIIYLKSIL</sequence>
<dbReference type="SUPFAM" id="SSF55120">
    <property type="entry name" value="Pseudouridine synthase"/>
    <property type="match status" value="1"/>
</dbReference>
<evidence type="ECO:0000313" key="7">
    <source>
        <dbReference type="Proteomes" id="UP000220840"/>
    </source>
</evidence>
<feature type="domain" description="Pseudouridine synthase RsuA/RluA-like" evidence="5">
    <location>
        <begin position="60"/>
        <end position="228"/>
    </location>
</feature>
<dbReference type="NCBIfam" id="TIGR00093">
    <property type="entry name" value="pseudouridine synthase"/>
    <property type="match status" value="1"/>
</dbReference>
<dbReference type="RefSeq" id="WP_058294823.1">
    <property type="nucleotide sequence ID" value="NZ_CAKJVF010000268.1"/>
</dbReference>
<dbReference type="PANTHER" id="PTHR47683">
    <property type="entry name" value="PSEUDOURIDINE SYNTHASE FAMILY PROTEIN-RELATED"/>
    <property type="match status" value="1"/>
</dbReference>
<dbReference type="EMBL" id="PDCJ01000001">
    <property type="protein sequence ID" value="PEG30652.1"/>
    <property type="molecule type" value="Genomic_DNA"/>
</dbReference>
<dbReference type="InterPro" id="IPR006145">
    <property type="entry name" value="PsdUridine_synth_RsuA/RluA"/>
</dbReference>
<keyword evidence="3" id="KW-0694">RNA-binding</keyword>
<protein>
    <recommendedName>
        <fullName evidence="4">Pseudouridine synthase</fullName>
        <ecNumber evidence="4">5.4.99.-</ecNumber>
    </recommendedName>
</protein>
<keyword evidence="7" id="KW-1185">Reference proteome</keyword>
<evidence type="ECO:0000259" key="5">
    <source>
        <dbReference type="Pfam" id="PF00849"/>
    </source>
</evidence>
<dbReference type="InterPro" id="IPR000748">
    <property type="entry name" value="PsdUridine_synth_RsuA/RluB/E/F"/>
</dbReference>
<reference evidence="6 7" key="1">
    <citation type="submission" date="2017-10" db="EMBL/GenBank/DDBJ databases">
        <title>Effective Description of Clostridium neonatale sp. nov. linked to necrotizing enterocolitis in neonates and a clarification of species assignable to the genus Clostridium (Prazmowski 1880) emend. Lawson and Rainey 2016.</title>
        <authorList>
            <person name="Bernard K."/>
            <person name="Burdz T."/>
            <person name="Wiebe D."/>
            <person name="Balcewich B."/>
            <person name="Alfa M."/>
            <person name="Bernier A.-M."/>
        </authorList>
    </citation>
    <scope>NUCLEOTIDE SEQUENCE [LARGE SCALE GENOMIC DNA]</scope>
    <source>
        <strain evidence="6 7">LCDC99A005</strain>
    </source>
</reference>
<dbReference type="Gene3D" id="3.30.70.580">
    <property type="entry name" value="Pseudouridine synthase I, catalytic domain, N-terminal subdomain"/>
    <property type="match status" value="1"/>
</dbReference>
<dbReference type="OrthoDB" id="9807213at2"/>
<dbReference type="InterPro" id="IPR036986">
    <property type="entry name" value="S4_RNA-bd_sf"/>
</dbReference>